<keyword evidence="4 5" id="KW-0720">Serine protease</keyword>
<evidence type="ECO:0000256" key="5">
    <source>
        <dbReference type="RuleBase" id="RU004404"/>
    </source>
</evidence>
<gene>
    <name evidence="7" type="ordered locus">Solca_4213</name>
</gene>
<dbReference type="PANTHER" id="PTHR32060:SF30">
    <property type="entry name" value="CARBOXY-TERMINAL PROCESSING PROTEASE CTPA"/>
    <property type="match status" value="1"/>
</dbReference>
<proteinExistence type="inferred from homology"/>
<dbReference type="Gene3D" id="3.30.750.44">
    <property type="match status" value="1"/>
</dbReference>
<name>H8KLP9_SOLCM</name>
<dbReference type="HOGENOM" id="CLU_017295_2_0_10"/>
<organism evidence="7 8">
    <name type="scientific">Solitalea canadensis (strain ATCC 29591 / DSM 3403 / JCM 21819 / LMG 8368 / NBRC 15130 / NCIMB 12057 / USAM 9D)</name>
    <name type="common">Flexibacter canadensis</name>
    <dbReference type="NCBI Taxonomy" id="929556"/>
    <lineage>
        <taxon>Bacteria</taxon>
        <taxon>Pseudomonadati</taxon>
        <taxon>Bacteroidota</taxon>
        <taxon>Sphingobacteriia</taxon>
        <taxon>Sphingobacteriales</taxon>
        <taxon>Sphingobacteriaceae</taxon>
        <taxon>Solitalea</taxon>
    </lineage>
</organism>
<evidence type="ECO:0000313" key="8">
    <source>
        <dbReference type="Proteomes" id="UP000007590"/>
    </source>
</evidence>
<dbReference type="InterPro" id="IPR036034">
    <property type="entry name" value="PDZ_sf"/>
</dbReference>
<dbReference type="GO" id="GO:0030288">
    <property type="term" value="C:outer membrane-bounded periplasmic space"/>
    <property type="evidence" value="ECO:0007669"/>
    <property type="project" value="TreeGrafter"/>
</dbReference>
<evidence type="ECO:0000256" key="1">
    <source>
        <dbReference type="ARBA" id="ARBA00009179"/>
    </source>
</evidence>
<evidence type="ECO:0000256" key="2">
    <source>
        <dbReference type="ARBA" id="ARBA00022670"/>
    </source>
</evidence>
<dbReference type="SUPFAM" id="SSF50156">
    <property type="entry name" value="PDZ domain-like"/>
    <property type="match status" value="1"/>
</dbReference>
<dbReference type="InterPro" id="IPR001478">
    <property type="entry name" value="PDZ"/>
</dbReference>
<dbReference type="CDD" id="cd06782">
    <property type="entry name" value="cpPDZ_CPP-like"/>
    <property type="match status" value="1"/>
</dbReference>
<comment type="similarity">
    <text evidence="1 5">Belongs to the peptidase S41A family.</text>
</comment>
<evidence type="ECO:0000256" key="4">
    <source>
        <dbReference type="ARBA" id="ARBA00022825"/>
    </source>
</evidence>
<dbReference type="GO" id="GO:0008236">
    <property type="term" value="F:serine-type peptidase activity"/>
    <property type="evidence" value="ECO:0007669"/>
    <property type="project" value="UniProtKB-KW"/>
</dbReference>
<dbReference type="Gene3D" id="2.30.42.10">
    <property type="match status" value="1"/>
</dbReference>
<keyword evidence="2 5" id="KW-0645">Protease</keyword>
<evidence type="ECO:0000259" key="6">
    <source>
        <dbReference type="PROSITE" id="PS50106"/>
    </source>
</evidence>
<dbReference type="Proteomes" id="UP000007590">
    <property type="component" value="Chromosome"/>
</dbReference>
<reference evidence="7" key="1">
    <citation type="submission" date="2012-02" db="EMBL/GenBank/DDBJ databases">
        <title>The complete genome of Solitalea canadensis DSM 3403.</title>
        <authorList>
            <consortium name="US DOE Joint Genome Institute (JGI-PGF)"/>
            <person name="Lucas S."/>
            <person name="Copeland A."/>
            <person name="Lapidus A."/>
            <person name="Glavina del Rio T."/>
            <person name="Dalin E."/>
            <person name="Tice H."/>
            <person name="Bruce D."/>
            <person name="Goodwin L."/>
            <person name="Pitluck S."/>
            <person name="Peters L."/>
            <person name="Ovchinnikova G."/>
            <person name="Lu M."/>
            <person name="Kyrpides N."/>
            <person name="Mavromatis K."/>
            <person name="Ivanova N."/>
            <person name="Brettin T."/>
            <person name="Detter J.C."/>
            <person name="Han C."/>
            <person name="Larimer F."/>
            <person name="Land M."/>
            <person name="Hauser L."/>
            <person name="Markowitz V."/>
            <person name="Cheng J.-F."/>
            <person name="Hugenholtz P."/>
            <person name="Woyke T."/>
            <person name="Wu D."/>
            <person name="Spring S."/>
            <person name="Schroeder M."/>
            <person name="Kopitz M."/>
            <person name="Brambilla E."/>
            <person name="Klenk H.-P."/>
            <person name="Eisen J.A."/>
        </authorList>
    </citation>
    <scope>NUCLEOTIDE SEQUENCE</scope>
    <source>
        <strain evidence="7">DSM 3403</strain>
    </source>
</reference>
<sequence length="587" mass="66186">MMNVMNKIGVFFRSPKRLFLTAGIGAALFFSFKAVDEQFEITKNLDIFAGIYREVNLNYVDEVQSARLIGTAANAMMSSLDPYTEYVPEDDVEDFKMNYVSNEYGGIGALILQKDNKTFVSEVYENFPAQKADIRAGDELLSINSISLAGKTNQEVSDLLKGQKNSNIIIKILRPGDSKPIDKKLLREDIKFPNVSYSGAVGERIGYIKLDRFLEGSALEVKNAFLNLKKRDKISSLILDLRGNGGGILQEAVKIVNYFVPKGETVVSQKGRGEQNNYVYHAGSIPLDSTIPLVVLVDDGTASASEIVAGAVQDLDRGAVVGQSSFGKGLVQQTFKLPYNTLAKVTIAKYYTPSGRCIQKIDYLHKNSRGQAENIADSLITEFRTKNGRVVYDGRGITPDVYVKPYYFSSVIAALVEDNFIFDYGTYYRQKNNGIKNPKEYRLKPDDYDNFVRYVTERHFSFTTKSDNVLNDLERVAKKEKYFDQIQAQYEVLKSKTKQNRDDDLKQFKPEISQVLENEIISRYYYQRGRIEASFKYDTELKEAIKVLSQKEQYANILKGAGDYKIIGKNSAQLRTADVKMSAGNKR</sequence>
<dbReference type="InterPro" id="IPR005151">
    <property type="entry name" value="Tail-specific_protease"/>
</dbReference>
<dbReference type="GO" id="GO:0006508">
    <property type="term" value="P:proteolysis"/>
    <property type="evidence" value="ECO:0007669"/>
    <property type="project" value="UniProtKB-KW"/>
</dbReference>
<keyword evidence="8" id="KW-1185">Reference proteome</keyword>
<dbReference type="Gene3D" id="3.90.226.10">
    <property type="entry name" value="2-enoyl-CoA Hydratase, Chain A, domain 1"/>
    <property type="match status" value="1"/>
</dbReference>
<evidence type="ECO:0000256" key="3">
    <source>
        <dbReference type="ARBA" id="ARBA00022801"/>
    </source>
</evidence>
<dbReference type="NCBIfam" id="TIGR00225">
    <property type="entry name" value="prc"/>
    <property type="match status" value="1"/>
</dbReference>
<dbReference type="KEGG" id="scn:Solca_4213"/>
<protein>
    <submittedName>
        <fullName evidence="7">C-terminal processing peptidase</fullName>
    </submittedName>
</protein>
<dbReference type="PROSITE" id="PS50106">
    <property type="entry name" value="PDZ"/>
    <property type="match status" value="1"/>
</dbReference>
<dbReference type="PANTHER" id="PTHR32060">
    <property type="entry name" value="TAIL-SPECIFIC PROTEASE"/>
    <property type="match status" value="1"/>
</dbReference>
<dbReference type="GO" id="GO:0004175">
    <property type="term" value="F:endopeptidase activity"/>
    <property type="evidence" value="ECO:0007669"/>
    <property type="project" value="TreeGrafter"/>
</dbReference>
<dbReference type="SUPFAM" id="SSF52096">
    <property type="entry name" value="ClpP/crotonase"/>
    <property type="match status" value="1"/>
</dbReference>
<dbReference type="AlphaFoldDB" id="H8KLP9"/>
<dbReference type="EMBL" id="CP003349">
    <property type="protein sequence ID" value="AFD09203.1"/>
    <property type="molecule type" value="Genomic_DNA"/>
</dbReference>
<dbReference type="CDD" id="cd07560">
    <property type="entry name" value="Peptidase_S41_CPP"/>
    <property type="match status" value="1"/>
</dbReference>
<feature type="domain" description="PDZ" evidence="6">
    <location>
        <begin position="96"/>
        <end position="161"/>
    </location>
</feature>
<dbReference type="RefSeq" id="WP_014682425.1">
    <property type="nucleotide sequence ID" value="NC_017770.1"/>
</dbReference>
<dbReference type="Pfam" id="PF17820">
    <property type="entry name" value="PDZ_6"/>
    <property type="match status" value="1"/>
</dbReference>
<evidence type="ECO:0000313" key="7">
    <source>
        <dbReference type="EMBL" id="AFD09203.1"/>
    </source>
</evidence>
<dbReference type="InterPro" id="IPR041489">
    <property type="entry name" value="PDZ_6"/>
</dbReference>
<dbReference type="SMART" id="SM00245">
    <property type="entry name" value="TSPc"/>
    <property type="match status" value="1"/>
</dbReference>
<dbReference type="GO" id="GO:0007165">
    <property type="term" value="P:signal transduction"/>
    <property type="evidence" value="ECO:0007669"/>
    <property type="project" value="TreeGrafter"/>
</dbReference>
<keyword evidence="3 5" id="KW-0378">Hydrolase</keyword>
<dbReference type="SMART" id="SM00228">
    <property type="entry name" value="PDZ"/>
    <property type="match status" value="1"/>
</dbReference>
<dbReference type="InterPro" id="IPR029045">
    <property type="entry name" value="ClpP/crotonase-like_dom_sf"/>
</dbReference>
<dbReference type="InterPro" id="IPR004447">
    <property type="entry name" value="Peptidase_S41A"/>
</dbReference>
<dbReference type="eggNOG" id="COG0793">
    <property type="taxonomic scope" value="Bacteria"/>
</dbReference>
<accession>H8KLP9</accession>
<dbReference type="Pfam" id="PF03572">
    <property type="entry name" value="Peptidase_S41"/>
    <property type="match status" value="1"/>
</dbReference>
<dbReference type="STRING" id="929556.Solca_4213"/>